<evidence type="ECO:0000256" key="1">
    <source>
        <dbReference type="SAM" id="Phobius"/>
    </source>
</evidence>
<dbReference type="RefSeq" id="YP_010660573.1">
    <property type="nucleotide sequence ID" value="NC_070877.1"/>
</dbReference>
<dbReference type="KEGG" id="vg:77936567"/>
<dbReference type="EMBL" id="MN183282">
    <property type="protein sequence ID" value="QED11695.1"/>
    <property type="molecule type" value="Genomic_DNA"/>
</dbReference>
<keyword evidence="3" id="KW-1185">Reference proteome</keyword>
<proteinExistence type="predicted"/>
<organism evidence="2 3">
    <name type="scientific">Arthrobacter phage Qui</name>
    <dbReference type="NCBI Taxonomy" id="2603260"/>
    <lineage>
        <taxon>Viruses</taxon>
        <taxon>Duplodnaviria</taxon>
        <taxon>Heunggongvirae</taxon>
        <taxon>Uroviricota</taxon>
        <taxon>Caudoviricetes</taxon>
        <taxon>Quivirus</taxon>
        <taxon>Quivirus qui</taxon>
    </lineage>
</organism>
<reference evidence="2 3" key="1">
    <citation type="submission" date="2019-07" db="EMBL/GenBank/DDBJ databases">
        <authorList>
            <person name="Abdullah A."/>
            <person name="Lima G.C."/>
            <person name="Cuneo C.K."/>
            <person name="Ennest D.C."/>
            <person name="Fritz K.J."/>
            <person name="Johnson B.T."/>
            <person name="Larson S.M."/>
            <person name="Lemunyete M.N."/>
            <person name="Murray M.B."/>
            <person name="Osmond D.E."/>
            <person name="Patras K.A."/>
            <person name="Ransibrahmanakul S."/>
            <person name="Simpson K.A."/>
            <person name="Thull B.S."/>
            <person name="Wetzel S."/>
            <person name="Bonilla J.A."/>
            <person name="Klyczek K."/>
            <person name="Garlena R.A."/>
            <person name="Russell D.A."/>
            <person name="Pope W.H."/>
            <person name="Jacobs-Sera D."/>
            <person name="Hatfull G.F."/>
        </authorList>
    </citation>
    <scope>NUCLEOTIDE SEQUENCE [LARGE SCALE GENOMIC DNA]</scope>
</reference>
<keyword evidence="1" id="KW-1133">Transmembrane helix</keyword>
<keyword evidence="1" id="KW-0812">Transmembrane</keyword>
<evidence type="ECO:0000313" key="2">
    <source>
        <dbReference type="EMBL" id="QED11695.1"/>
    </source>
</evidence>
<sequence>MIEAFIGAFWFLLLMVAVIFTVFGVFILFMVRDAIGDALRVFLKSQRKPKYEDLAVANIFTEQQIQDSIRYHQRMGNESTARYWTKILDLKSSKAS</sequence>
<dbReference type="Proteomes" id="UP000321915">
    <property type="component" value="Segment"/>
</dbReference>
<name>A0A5B8WKT2_9CAUD</name>
<accession>A0A5B8WKT2</accession>
<feature type="transmembrane region" description="Helical" evidence="1">
    <location>
        <begin position="6"/>
        <end position="31"/>
    </location>
</feature>
<dbReference type="GeneID" id="77936567"/>
<keyword evidence="1" id="KW-0472">Membrane</keyword>
<gene>
    <name evidence="2" type="primary">207</name>
    <name evidence="2" type="ORF">SEA_QUI_207</name>
</gene>
<protein>
    <submittedName>
        <fullName evidence="2">Membrane protein</fullName>
    </submittedName>
</protein>
<evidence type="ECO:0000313" key="3">
    <source>
        <dbReference type="Proteomes" id="UP000321915"/>
    </source>
</evidence>